<evidence type="ECO:0000313" key="3">
    <source>
        <dbReference type="Proteomes" id="UP000054721"/>
    </source>
</evidence>
<dbReference type="AlphaFoldDB" id="A0A0V1KNX5"/>
<accession>A0A0V1KNX5</accession>
<feature type="region of interest" description="Disordered" evidence="1">
    <location>
        <begin position="1"/>
        <end position="89"/>
    </location>
</feature>
<evidence type="ECO:0000313" key="2">
    <source>
        <dbReference type="EMBL" id="KRZ49049.1"/>
    </source>
</evidence>
<feature type="compositionally biased region" description="Acidic residues" evidence="1">
    <location>
        <begin position="1"/>
        <end position="10"/>
    </location>
</feature>
<evidence type="ECO:0000256" key="1">
    <source>
        <dbReference type="SAM" id="MobiDB-lite"/>
    </source>
</evidence>
<reference evidence="2 3" key="1">
    <citation type="submission" date="2015-05" db="EMBL/GenBank/DDBJ databases">
        <title>Evolution of Trichinella species and genotypes.</title>
        <authorList>
            <person name="Korhonen P.K."/>
            <person name="Edoardo P."/>
            <person name="Giuseppe L.R."/>
            <person name="Gasser R.B."/>
        </authorList>
    </citation>
    <scope>NUCLEOTIDE SEQUENCE [LARGE SCALE GENOMIC DNA]</scope>
    <source>
        <strain evidence="2">ISS10</strain>
    </source>
</reference>
<keyword evidence="3" id="KW-1185">Reference proteome</keyword>
<feature type="compositionally biased region" description="Polar residues" evidence="1">
    <location>
        <begin position="57"/>
        <end position="70"/>
    </location>
</feature>
<comment type="caution">
    <text evidence="2">The sequence shown here is derived from an EMBL/GenBank/DDBJ whole genome shotgun (WGS) entry which is preliminary data.</text>
</comment>
<dbReference type="EMBL" id="JYDW01000340">
    <property type="protein sequence ID" value="KRZ49049.1"/>
    <property type="molecule type" value="Genomic_DNA"/>
</dbReference>
<gene>
    <name evidence="2" type="ORF">T02_1643</name>
</gene>
<organism evidence="2 3">
    <name type="scientific">Trichinella nativa</name>
    <dbReference type="NCBI Taxonomy" id="6335"/>
    <lineage>
        <taxon>Eukaryota</taxon>
        <taxon>Metazoa</taxon>
        <taxon>Ecdysozoa</taxon>
        <taxon>Nematoda</taxon>
        <taxon>Enoplea</taxon>
        <taxon>Dorylaimia</taxon>
        <taxon>Trichinellida</taxon>
        <taxon>Trichinellidae</taxon>
        <taxon>Trichinella</taxon>
    </lineage>
</organism>
<proteinExistence type="predicted"/>
<feature type="compositionally biased region" description="Polar residues" evidence="1">
    <location>
        <begin position="18"/>
        <end position="38"/>
    </location>
</feature>
<name>A0A0V1KNX5_9BILA</name>
<sequence>MNNDDDDDGGGGENQNDKQAISTEQHTGNVDNEANSNERNSKSSTHKQTHTHTNSNRATKQPIDNLTTRVGNEKATRRRHQKSTGCANA</sequence>
<protein>
    <submittedName>
        <fullName evidence="2">Uncharacterized protein</fullName>
    </submittedName>
</protein>
<dbReference type="Proteomes" id="UP000054721">
    <property type="component" value="Unassembled WGS sequence"/>
</dbReference>